<accession>A0A0G4I8R5</accession>
<feature type="compositionally biased region" description="Low complexity" evidence="1">
    <location>
        <begin position="110"/>
        <end position="131"/>
    </location>
</feature>
<protein>
    <recommendedName>
        <fullName evidence="3">Reverse transcriptase Ty1/copia-type domain-containing protein</fullName>
    </recommendedName>
</protein>
<organism evidence="2">
    <name type="scientific">Chromera velia CCMP2878</name>
    <dbReference type="NCBI Taxonomy" id="1169474"/>
    <lineage>
        <taxon>Eukaryota</taxon>
        <taxon>Sar</taxon>
        <taxon>Alveolata</taxon>
        <taxon>Colpodellida</taxon>
        <taxon>Chromeraceae</taxon>
        <taxon>Chromera</taxon>
    </lineage>
</organism>
<feature type="compositionally biased region" description="Basic and acidic residues" evidence="1">
    <location>
        <begin position="139"/>
        <end position="149"/>
    </location>
</feature>
<reference evidence="2" key="1">
    <citation type="submission" date="2014-11" db="EMBL/GenBank/DDBJ databases">
        <authorList>
            <person name="Otto D Thomas"/>
            <person name="Naeem Raeece"/>
        </authorList>
    </citation>
    <scope>NUCLEOTIDE SEQUENCE</scope>
</reference>
<evidence type="ECO:0000313" key="2">
    <source>
        <dbReference type="EMBL" id="CEM53408.1"/>
    </source>
</evidence>
<gene>
    <name evidence="2" type="ORF">Cvel_11934</name>
</gene>
<evidence type="ECO:0000256" key="1">
    <source>
        <dbReference type="SAM" id="MobiDB-lite"/>
    </source>
</evidence>
<dbReference type="EMBL" id="CDMZ01005672">
    <property type="protein sequence ID" value="CEM53408.1"/>
    <property type="molecule type" value="Genomic_DNA"/>
</dbReference>
<dbReference type="PhylomeDB" id="A0A0G4I8R5"/>
<feature type="region of interest" description="Disordered" evidence="1">
    <location>
        <begin position="205"/>
        <end position="272"/>
    </location>
</feature>
<dbReference type="AlphaFoldDB" id="A0A0G4I8R5"/>
<feature type="compositionally biased region" description="Basic and acidic residues" evidence="1">
    <location>
        <begin position="243"/>
        <end position="259"/>
    </location>
</feature>
<proteinExistence type="predicted"/>
<dbReference type="VEuPathDB" id="CryptoDB:Cvel_11934"/>
<evidence type="ECO:0008006" key="3">
    <source>
        <dbReference type="Google" id="ProtNLM"/>
    </source>
</evidence>
<feature type="region of interest" description="Disordered" evidence="1">
    <location>
        <begin position="99"/>
        <end position="167"/>
    </location>
</feature>
<sequence length="792" mass="86841">MEAYPVKGAVVQRNNRRKLVALHSKARRSYGWVDLAPDLSVRDPLAFKVKEIRDGRVKRSSIKHVFDIRGGRVPEEAVRIIDDPVQLREVGVWKLPEEERVGGAKGAADAVSTGPSASLSSSAVPSSSIVPAAPPVGELRGEERAEDHGGPPATEGASDEGNEVEGVQPLGPIAENVETDREPPSMVASIDRDGYVSKVSLSTFEASGLGSGSDNSSSDDEWGVLGGGKLPKAAEGPAVRQNPPKEEVKEMNKREEGSPKQDGTPKSPTRSRWCGLPHLSCLSSRNPRSGFLFMEAAVYEEEMSRFKKGSTQFPTTKEEIDSGSHKLAALKEWLVNIMGKRTLGRRVKRNEVRAVVGMGWRCTWKETDDGGRKPKARFFAKGFLDGQLVDTYVGTPSVAGINTVCLFIVSTGMEMGAADVTAAFLTSKDHNAERVGATLPSVLPRVPEVHPFKDIPDDKYEELRRMAAEYEPGGTYLVEMGLYGLPCVAQLFDHKLEGVCKELGFKRVDTAIAVKAPPEGGRAQAIVMNWIDDLLTGAPPKEHKALQETLNQRLGFGAKPSTNEEVDNQYEKPIRAGVGTLQWGVRISPLHAVWGHTVVQSISKPSRRVFKTVVRIIEMLKGHPDKRVFTSVGLVPVVHTYFDAAFKFATYAARLGYVVRILHSIELRRDLRSLLENWIAWATKRAGRKVGSSTAGEVLAFEFLLKKLFGIVALVKAMWGLKKVRVIVYTDSGPLHNQFRSGKVQTDATMQGVLEWCIQEMRVLGVDLQWIARSRNVANVMTKCALLGREMA</sequence>
<name>A0A0G4I8R5_9ALVE</name>